<dbReference type="eggNOG" id="COG0726">
    <property type="taxonomic scope" value="Bacteria"/>
</dbReference>
<dbReference type="GO" id="GO:0016020">
    <property type="term" value="C:membrane"/>
    <property type="evidence" value="ECO:0007669"/>
    <property type="project" value="TreeGrafter"/>
</dbReference>
<evidence type="ECO:0000313" key="4">
    <source>
        <dbReference type="EMBL" id="EEA90734.1"/>
    </source>
</evidence>
<proteinExistence type="predicted"/>
<dbReference type="PROSITE" id="PS51677">
    <property type="entry name" value="NODB"/>
    <property type="match status" value="1"/>
</dbReference>
<reference evidence="4 5" key="2">
    <citation type="submission" date="2008-10" db="EMBL/GenBank/DDBJ databases">
        <authorList>
            <person name="Fulton L."/>
            <person name="Clifton S."/>
            <person name="Fulton B."/>
            <person name="Xu J."/>
            <person name="Minx P."/>
            <person name="Pepin K.H."/>
            <person name="Johnson M."/>
            <person name="Thiruvilangam P."/>
            <person name="Bhonagiri V."/>
            <person name="Nash W.E."/>
            <person name="Mardis E.R."/>
            <person name="Wilson R.K."/>
        </authorList>
    </citation>
    <scope>NUCLEOTIDE SEQUENCE [LARGE SCALE GENOMIC DNA]</scope>
    <source>
        <strain evidence="4 5">DSM 13279</strain>
    </source>
</reference>
<evidence type="ECO:0000313" key="5">
    <source>
        <dbReference type="Proteomes" id="UP000003560"/>
    </source>
</evidence>
<sequence>VLAAFAGVALLAGLAYGYFTFWRSVPVMVNGEEVRARIHSSVEDVLKGNNYFDVKLGRLFSVGGNVLKEDGGERCSVTLGEGERAAPLEPSKFAETEVAEGDVLAVSDGVDVTEPYVEAAEPIAPGLQMEAGGAIQYVKQWGRAGKQGVWTGEQSGEVVDKGFIEEPQDLIIGSKNAQPSGSKKYMALTFDDGPSQYTQAILDILAQKGAKATFFNLGTSAGGSPALVKAVVDGGHELASHTNAHKNLSTVGADELRAEISTAFDALQNASGVRPQMIRALYGAFTATEWAGSGDLVSCNVLWNIDALDWKLPGPGVITETVLKKAFNGAIALMHDGGGNRQQNIEALPGIIDGLHDAGCGLVTVSELMRLDGTFPEDVVKGTVKMPEDAAMSAV</sequence>
<protein>
    <submittedName>
        <fullName evidence="4">Polysaccharide deacetylase</fullName>
    </submittedName>
</protein>
<reference evidence="4 5" key="1">
    <citation type="submission" date="2008-10" db="EMBL/GenBank/DDBJ databases">
        <title>Draft genome sequence of Collinsella stercoris (DSM 13279).</title>
        <authorList>
            <person name="Sudarsanam P."/>
            <person name="Ley R."/>
            <person name="Guruge J."/>
            <person name="Turnbaugh P.J."/>
            <person name="Mahowald M."/>
            <person name="Liep D."/>
            <person name="Gordon J."/>
        </authorList>
    </citation>
    <scope>NUCLEOTIDE SEQUENCE [LARGE SCALE GENOMIC DNA]</scope>
    <source>
        <strain evidence="4 5">DSM 13279</strain>
    </source>
</reference>
<comment type="caution">
    <text evidence="4">The sequence shown here is derived from an EMBL/GenBank/DDBJ whole genome shotgun (WGS) entry which is preliminary data.</text>
</comment>
<dbReference type="PANTHER" id="PTHR10587:SF133">
    <property type="entry name" value="CHITIN DEACETYLASE 1-RELATED"/>
    <property type="match status" value="1"/>
</dbReference>
<dbReference type="Proteomes" id="UP000003560">
    <property type="component" value="Unassembled WGS sequence"/>
</dbReference>
<evidence type="ECO:0000256" key="2">
    <source>
        <dbReference type="ARBA" id="ARBA00022801"/>
    </source>
</evidence>
<dbReference type="GO" id="GO:0046872">
    <property type="term" value="F:metal ion binding"/>
    <property type="evidence" value="ECO:0007669"/>
    <property type="project" value="UniProtKB-KW"/>
</dbReference>
<keyword evidence="5" id="KW-1185">Reference proteome</keyword>
<dbReference type="STRING" id="445975.COLSTE_01016"/>
<dbReference type="PANTHER" id="PTHR10587">
    <property type="entry name" value="GLYCOSYL TRANSFERASE-RELATED"/>
    <property type="match status" value="1"/>
</dbReference>
<dbReference type="AlphaFoldDB" id="B6GAC0"/>
<dbReference type="Gene3D" id="3.20.20.370">
    <property type="entry name" value="Glycoside hydrolase/deacetylase"/>
    <property type="match status" value="1"/>
</dbReference>
<dbReference type="InterPro" id="IPR011330">
    <property type="entry name" value="Glyco_hydro/deAcase_b/a-brl"/>
</dbReference>
<organism evidence="4 5">
    <name type="scientific">Collinsella stercoris DSM 13279</name>
    <dbReference type="NCBI Taxonomy" id="445975"/>
    <lineage>
        <taxon>Bacteria</taxon>
        <taxon>Bacillati</taxon>
        <taxon>Actinomycetota</taxon>
        <taxon>Coriobacteriia</taxon>
        <taxon>Coriobacteriales</taxon>
        <taxon>Coriobacteriaceae</taxon>
        <taxon>Collinsella</taxon>
    </lineage>
</organism>
<dbReference type="GO" id="GO:0016810">
    <property type="term" value="F:hydrolase activity, acting on carbon-nitrogen (but not peptide) bonds"/>
    <property type="evidence" value="ECO:0007669"/>
    <property type="project" value="InterPro"/>
</dbReference>
<feature type="non-terminal residue" evidence="4">
    <location>
        <position position="1"/>
    </location>
</feature>
<dbReference type="Pfam" id="PF01522">
    <property type="entry name" value="Polysacc_deac_1"/>
    <property type="match status" value="1"/>
</dbReference>
<dbReference type="CDD" id="cd10917">
    <property type="entry name" value="CE4_NodB_like_6s_7s"/>
    <property type="match status" value="1"/>
</dbReference>
<keyword evidence="2" id="KW-0378">Hydrolase</keyword>
<dbReference type="InterPro" id="IPR002509">
    <property type="entry name" value="NODB_dom"/>
</dbReference>
<feature type="domain" description="NodB homology" evidence="3">
    <location>
        <begin position="184"/>
        <end position="365"/>
    </location>
</feature>
<accession>B6GAC0</accession>
<dbReference type="RefSeq" id="WP_006720673.1">
    <property type="nucleotide sequence ID" value="NZ_DS995475.1"/>
</dbReference>
<evidence type="ECO:0000256" key="1">
    <source>
        <dbReference type="ARBA" id="ARBA00022723"/>
    </source>
</evidence>
<dbReference type="EMBL" id="ABXJ01000059">
    <property type="protein sequence ID" value="EEA90734.1"/>
    <property type="molecule type" value="Genomic_DNA"/>
</dbReference>
<gene>
    <name evidence="4" type="ORF">COLSTE_01016</name>
</gene>
<dbReference type="SUPFAM" id="SSF88713">
    <property type="entry name" value="Glycoside hydrolase/deacetylase"/>
    <property type="match status" value="1"/>
</dbReference>
<dbReference type="HOGENOM" id="CLU_697390_0_0_11"/>
<dbReference type="GO" id="GO:0005975">
    <property type="term" value="P:carbohydrate metabolic process"/>
    <property type="evidence" value="ECO:0007669"/>
    <property type="project" value="InterPro"/>
</dbReference>
<evidence type="ECO:0000259" key="3">
    <source>
        <dbReference type="PROSITE" id="PS51677"/>
    </source>
</evidence>
<name>B6GAC0_9ACTN</name>
<keyword evidence="1" id="KW-0479">Metal-binding</keyword>
<dbReference type="InterPro" id="IPR050248">
    <property type="entry name" value="Polysacc_deacetylase_ArnD"/>
</dbReference>